<keyword evidence="6" id="KW-0333">Golgi apparatus</keyword>
<organism evidence="11 12">
    <name type="scientific">Dioscorea cayennensis subsp. rotundata</name>
    <name type="common">White Guinea yam</name>
    <name type="synonym">Dioscorea rotundata</name>
    <dbReference type="NCBI Taxonomy" id="55577"/>
    <lineage>
        <taxon>Eukaryota</taxon>
        <taxon>Viridiplantae</taxon>
        <taxon>Streptophyta</taxon>
        <taxon>Embryophyta</taxon>
        <taxon>Tracheophyta</taxon>
        <taxon>Spermatophyta</taxon>
        <taxon>Magnoliopsida</taxon>
        <taxon>Liliopsida</taxon>
        <taxon>Dioscoreales</taxon>
        <taxon>Dioscoreaceae</taxon>
        <taxon>Dioscorea</taxon>
    </lineage>
</organism>
<evidence type="ECO:0000256" key="5">
    <source>
        <dbReference type="ARBA" id="ARBA00022989"/>
    </source>
</evidence>
<feature type="domain" description="Trichome birefringence-like N-terminal" evidence="10">
    <location>
        <begin position="58"/>
        <end position="110"/>
    </location>
</feature>
<evidence type="ECO:0000256" key="3">
    <source>
        <dbReference type="ARBA" id="ARBA00022692"/>
    </source>
</evidence>
<dbReference type="GeneID" id="120251559"/>
<keyword evidence="4" id="KW-0735">Signal-anchor</keyword>
<name>A0AB40AM72_DIOCR</name>
<keyword evidence="3" id="KW-0812">Transmembrane</keyword>
<gene>
    <name evidence="12" type="primary">LOC120251559</name>
</gene>
<evidence type="ECO:0000256" key="1">
    <source>
        <dbReference type="ARBA" id="ARBA00004323"/>
    </source>
</evidence>
<accession>A0AB40AM72</accession>
<evidence type="ECO:0000256" key="2">
    <source>
        <dbReference type="ARBA" id="ARBA00007727"/>
    </source>
</evidence>
<keyword evidence="11" id="KW-1185">Reference proteome</keyword>
<proteinExistence type="inferred from homology"/>
<feature type="chain" id="PRO_5044285500" evidence="8">
    <location>
        <begin position="28"/>
        <end position="378"/>
    </location>
</feature>
<dbReference type="AlphaFoldDB" id="A0AB40AM72"/>
<evidence type="ECO:0000259" key="10">
    <source>
        <dbReference type="Pfam" id="PF14416"/>
    </source>
</evidence>
<dbReference type="Pfam" id="PF14416">
    <property type="entry name" value="PMR5N"/>
    <property type="match status" value="1"/>
</dbReference>
<dbReference type="InterPro" id="IPR029962">
    <property type="entry name" value="TBL"/>
</dbReference>
<keyword evidence="5" id="KW-1133">Transmembrane helix</keyword>
<dbReference type="GO" id="GO:1990538">
    <property type="term" value="F:xylan O-acetyltransferase activity"/>
    <property type="evidence" value="ECO:0007669"/>
    <property type="project" value="UniProtKB-ARBA"/>
</dbReference>
<dbReference type="Proteomes" id="UP001515500">
    <property type="component" value="Chromosome 20"/>
</dbReference>
<evidence type="ECO:0000313" key="11">
    <source>
        <dbReference type="Proteomes" id="UP001515500"/>
    </source>
</evidence>
<evidence type="ECO:0000256" key="6">
    <source>
        <dbReference type="ARBA" id="ARBA00023034"/>
    </source>
</evidence>
<evidence type="ECO:0000256" key="7">
    <source>
        <dbReference type="ARBA" id="ARBA00023136"/>
    </source>
</evidence>
<reference evidence="12" key="1">
    <citation type="submission" date="2025-08" db="UniProtKB">
        <authorList>
            <consortium name="RefSeq"/>
        </authorList>
    </citation>
    <scope>IDENTIFICATION</scope>
</reference>
<dbReference type="PANTHER" id="PTHR32285">
    <property type="entry name" value="PROTEIN TRICHOME BIREFRINGENCE-LIKE 9-RELATED"/>
    <property type="match status" value="1"/>
</dbReference>
<keyword evidence="8" id="KW-0732">Signal</keyword>
<dbReference type="InterPro" id="IPR026057">
    <property type="entry name" value="TBL_C"/>
</dbReference>
<keyword evidence="7" id="KW-0472">Membrane</keyword>
<evidence type="ECO:0000259" key="9">
    <source>
        <dbReference type="Pfam" id="PF13839"/>
    </source>
</evidence>
<feature type="signal peptide" evidence="8">
    <location>
        <begin position="1"/>
        <end position="27"/>
    </location>
</feature>
<dbReference type="GO" id="GO:0000139">
    <property type="term" value="C:Golgi membrane"/>
    <property type="evidence" value="ECO:0007669"/>
    <property type="project" value="UniProtKB-SubCell"/>
</dbReference>
<dbReference type="PANTHER" id="PTHR32285:SF42">
    <property type="entry name" value="PROTEIN TRICHOME BIREFRINGENCE-LIKE 37"/>
    <property type="match status" value="1"/>
</dbReference>
<dbReference type="Pfam" id="PF13839">
    <property type="entry name" value="PC-Esterase"/>
    <property type="match status" value="1"/>
</dbReference>
<dbReference type="RefSeq" id="XP_039116051.1">
    <property type="nucleotide sequence ID" value="XM_039260117.1"/>
</dbReference>
<comment type="subcellular location">
    <subcellularLocation>
        <location evidence="1">Golgi apparatus membrane</location>
        <topology evidence="1">Single-pass type II membrane protein</topology>
    </subcellularLocation>
</comment>
<dbReference type="InterPro" id="IPR025846">
    <property type="entry name" value="TBL_N"/>
</dbReference>
<feature type="domain" description="Trichome birefringence-like C-terminal" evidence="9">
    <location>
        <begin position="111"/>
        <end position="375"/>
    </location>
</feature>
<evidence type="ECO:0000256" key="4">
    <source>
        <dbReference type="ARBA" id="ARBA00022968"/>
    </source>
</evidence>
<evidence type="ECO:0000313" key="12">
    <source>
        <dbReference type="RefSeq" id="XP_039116051.1"/>
    </source>
</evidence>
<comment type="similarity">
    <text evidence="2">Belongs to the PC-esterase family. TBL subfamily.</text>
</comment>
<sequence>MAFPSTLSSLLSACLLSFLLGSSTIHGAVIGVLVHKRSKNHHDNGGGGGGGGGALDQNCNFFQGSWVYDESYPLYDSASCPFIEPEFDCQKYGRPDKLYLKYRWQPTACDLPRFNGQDFLLRWKGKKIMFVGDSISLNQWESLNCMLHAALPNTKTTFFRKDTLSSLIFEDYGVSIMYYRTTYLVDIVSEKIGRVLKLDSIEGGSAWLGADMLIFNTWHWWTHKGNSQPWDFVQEGDQIYKDMDRLLAFSKGLATWGRWIDTNINPATTKVFFQGISPTHYQGQDWGGSSSKNCYKETEPVSGSTYPAGSLPEQATVRSVLSNISKPVYLLDITLLSQLRKDAHPSAYSGEHAGIDCSHWCVAGLPDTWNTILYAALS</sequence>
<protein>
    <submittedName>
        <fullName evidence="12">Protein trichome birefringence-like 37</fullName>
    </submittedName>
</protein>
<evidence type="ECO:0000256" key="8">
    <source>
        <dbReference type="SAM" id="SignalP"/>
    </source>
</evidence>